<feature type="transmembrane region" description="Helical" evidence="6">
    <location>
        <begin position="20"/>
        <end position="45"/>
    </location>
</feature>
<reference evidence="8 9" key="1">
    <citation type="submission" date="2017-10" db="EMBL/GenBank/DDBJ databases">
        <title>Complete genome sequence of Collinsella aerofaciens isolated from the gut of a healthy adult Indian.</title>
        <authorList>
            <person name="Bag S."/>
            <person name="Ghosh T.S."/>
            <person name="Das B."/>
        </authorList>
    </citation>
    <scope>NUCLEOTIDE SEQUENCE [LARGE SCALE GENOMIC DNA]</scope>
    <source>
        <strain evidence="9">indica</strain>
    </source>
</reference>
<feature type="transmembrane region" description="Helical" evidence="6">
    <location>
        <begin position="94"/>
        <end position="113"/>
    </location>
</feature>
<feature type="transmembrane region" description="Helical" evidence="6">
    <location>
        <begin position="51"/>
        <end position="73"/>
    </location>
</feature>
<evidence type="ECO:0000256" key="4">
    <source>
        <dbReference type="ARBA" id="ARBA00022989"/>
    </source>
</evidence>
<keyword evidence="5 6" id="KW-0472">Membrane</keyword>
<dbReference type="PANTHER" id="PTHR32322:SF2">
    <property type="entry name" value="EAMA DOMAIN-CONTAINING PROTEIN"/>
    <property type="match status" value="1"/>
</dbReference>
<organism evidence="8 9">
    <name type="scientific">Collinsella aerofaciens</name>
    <dbReference type="NCBI Taxonomy" id="74426"/>
    <lineage>
        <taxon>Bacteria</taxon>
        <taxon>Bacillati</taxon>
        <taxon>Actinomycetota</taxon>
        <taxon>Coriobacteriia</taxon>
        <taxon>Coriobacteriales</taxon>
        <taxon>Coriobacteriaceae</taxon>
        <taxon>Collinsella</taxon>
    </lineage>
</organism>
<protein>
    <recommendedName>
        <fullName evidence="7">EamA domain-containing protein</fullName>
    </recommendedName>
</protein>
<evidence type="ECO:0000313" key="8">
    <source>
        <dbReference type="EMBL" id="ATP54618.1"/>
    </source>
</evidence>
<dbReference type="InterPro" id="IPR037185">
    <property type="entry name" value="EmrE-like"/>
</dbReference>
<dbReference type="KEGG" id="caer:CSV91_08795"/>
<keyword evidence="4 6" id="KW-1133">Transmembrane helix</keyword>
<feature type="transmembrane region" description="Helical" evidence="6">
    <location>
        <begin position="208"/>
        <end position="229"/>
    </location>
</feature>
<dbReference type="EMBL" id="CP024160">
    <property type="protein sequence ID" value="ATP54618.1"/>
    <property type="molecule type" value="Genomic_DNA"/>
</dbReference>
<dbReference type="Pfam" id="PF00892">
    <property type="entry name" value="EamA"/>
    <property type="match status" value="2"/>
</dbReference>
<accession>A0A2D1TZ23</accession>
<evidence type="ECO:0000256" key="5">
    <source>
        <dbReference type="ARBA" id="ARBA00023136"/>
    </source>
</evidence>
<sequence>MKHIGNNTEETALKRSNVGYVLVLIAALMWGTIGIFVNGISALGVSSQSMAAFRLLSGAVLMAPVLVFMGCQGGAREGKASGPMALFKASPKELVPCALVGIVGLAVANTCYYECMGEVGMSTASVLLYTSPVFGVMLGRVLYREGVTPNKLVAIIFNIVGCVLAVTSGDLSGFHFSTWGVASGVIAGLCGALLAVFSRMATKTLHPLAVTFWGFVFGGCFMAVLSAPWSDVAAAMSPQLILLFAGFGFIPTALAYIFYMQGLSMDLETSKVPVVASFETVATVLVGIGIYAESAGAIKVLGIVLVLASIVIMNTDFSKLRNSAIVKRIVESMTFKPNAWWTEKSQDMDLFRERTGIALEPTVQESPWYFVR</sequence>
<dbReference type="GO" id="GO:0016020">
    <property type="term" value="C:membrane"/>
    <property type="evidence" value="ECO:0007669"/>
    <property type="project" value="UniProtKB-SubCell"/>
</dbReference>
<dbReference type="AlphaFoldDB" id="A0A2D1TZ23"/>
<feature type="transmembrane region" description="Helical" evidence="6">
    <location>
        <begin position="241"/>
        <end position="260"/>
    </location>
</feature>
<dbReference type="Proteomes" id="UP000225608">
    <property type="component" value="Chromosome"/>
</dbReference>
<evidence type="ECO:0000256" key="2">
    <source>
        <dbReference type="ARBA" id="ARBA00007362"/>
    </source>
</evidence>
<feature type="domain" description="EamA" evidence="7">
    <location>
        <begin position="179"/>
        <end position="314"/>
    </location>
</feature>
<feature type="transmembrane region" description="Helical" evidence="6">
    <location>
        <begin position="151"/>
        <end position="168"/>
    </location>
</feature>
<gene>
    <name evidence="8" type="ORF">CSV91_08795</name>
</gene>
<evidence type="ECO:0000256" key="3">
    <source>
        <dbReference type="ARBA" id="ARBA00022692"/>
    </source>
</evidence>
<comment type="similarity">
    <text evidence="2">Belongs to the EamA transporter family.</text>
</comment>
<feature type="transmembrane region" description="Helical" evidence="6">
    <location>
        <begin position="298"/>
        <end position="317"/>
    </location>
</feature>
<evidence type="ECO:0000256" key="1">
    <source>
        <dbReference type="ARBA" id="ARBA00004141"/>
    </source>
</evidence>
<feature type="domain" description="EamA" evidence="7">
    <location>
        <begin position="18"/>
        <end position="166"/>
    </location>
</feature>
<comment type="subcellular location">
    <subcellularLocation>
        <location evidence="1">Membrane</location>
        <topology evidence="1">Multi-pass membrane protein</topology>
    </subcellularLocation>
</comment>
<dbReference type="SUPFAM" id="SSF103481">
    <property type="entry name" value="Multidrug resistance efflux transporter EmrE"/>
    <property type="match status" value="2"/>
</dbReference>
<dbReference type="InterPro" id="IPR000620">
    <property type="entry name" value="EamA_dom"/>
</dbReference>
<proteinExistence type="inferred from homology"/>
<evidence type="ECO:0000256" key="6">
    <source>
        <dbReference type="SAM" id="Phobius"/>
    </source>
</evidence>
<feature type="transmembrane region" description="Helical" evidence="6">
    <location>
        <begin position="119"/>
        <end position="139"/>
    </location>
</feature>
<evidence type="ECO:0000259" key="7">
    <source>
        <dbReference type="Pfam" id="PF00892"/>
    </source>
</evidence>
<keyword evidence="3 6" id="KW-0812">Transmembrane</keyword>
<evidence type="ECO:0000313" key="9">
    <source>
        <dbReference type="Proteomes" id="UP000225608"/>
    </source>
</evidence>
<dbReference type="InterPro" id="IPR050638">
    <property type="entry name" value="AA-Vitamin_Transporters"/>
</dbReference>
<name>A0A2D1TZ23_9ACTN</name>
<feature type="transmembrane region" description="Helical" evidence="6">
    <location>
        <begin position="174"/>
        <end position="196"/>
    </location>
</feature>
<feature type="transmembrane region" description="Helical" evidence="6">
    <location>
        <begin position="272"/>
        <end position="292"/>
    </location>
</feature>
<dbReference type="PANTHER" id="PTHR32322">
    <property type="entry name" value="INNER MEMBRANE TRANSPORTER"/>
    <property type="match status" value="1"/>
</dbReference>